<protein>
    <submittedName>
        <fullName evidence="2">NAD(P)-dependent oxidoreductase</fullName>
    </submittedName>
</protein>
<dbReference type="OrthoDB" id="9787292at2"/>
<dbReference type="Pfam" id="PF01370">
    <property type="entry name" value="Epimerase"/>
    <property type="match status" value="1"/>
</dbReference>
<dbReference type="SUPFAM" id="SSF51735">
    <property type="entry name" value="NAD(P)-binding Rossmann-fold domains"/>
    <property type="match status" value="1"/>
</dbReference>
<accession>A0A3M2L0M8</accession>
<reference evidence="2 3" key="1">
    <citation type="submission" date="2018-10" db="EMBL/GenBank/DDBJ databases">
        <title>Isolation from soil.</title>
        <authorList>
            <person name="Hu J."/>
        </authorList>
    </citation>
    <scope>NUCLEOTIDE SEQUENCE [LARGE SCALE GENOMIC DNA]</scope>
    <source>
        <strain evidence="2 3">NEAU-Ht49</strain>
    </source>
</reference>
<feature type="domain" description="NAD-dependent epimerase/dehydratase" evidence="1">
    <location>
        <begin position="3"/>
        <end position="227"/>
    </location>
</feature>
<evidence type="ECO:0000313" key="3">
    <source>
        <dbReference type="Proteomes" id="UP000282674"/>
    </source>
</evidence>
<proteinExistence type="predicted"/>
<dbReference type="GO" id="GO:0004029">
    <property type="term" value="F:aldehyde dehydrogenase (NAD+) activity"/>
    <property type="evidence" value="ECO:0007669"/>
    <property type="project" value="TreeGrafter"/>
</dbReference>
<dbReference type="InterPro" id="IPR051783">
    <property type="entry name" value="NAD(P)-dependent_oxidoreduct"/>
</dbReference>
<dbReference type="AlphaFoldDB" id="A0A3M2L0M8"/>
<dbReference type="EMBL" id="RFFG01000232">
    <property type="protein sequence ID" value="RMI30280.1"/>
    <property type="molecule type" value="Genomic_DNA"/>
</dbReference>
<organism evidence="2 3">
    <name type="scientific">Actinomadura harenae</name>
    <dbReference type="NCBI Taxonomy" id="2483351"/>
    <lineage>
        <taxon>Bacteria</taxon>
        <taxon>Bacillati</taxon>
        <taxon>Actinomycetota</taxon>
        <taxon>Actinomycetes</taxon>
        <taxon>Streptosporangiales</taxon>
        <taxon>Thermomonosporaceae</taxon>
        <taxon>Actinomadura</taxon>
    </lineage>
</organism>
<dbReference type="Proteomes" id="UP000282674">
    <property type="component" value="Unassembled WGS sequence"/>
</dbReference>
<gene>
    <name evidence="2" type="ORF">EBO15_42995</name>
</gene>
<dbReference type="InterPro" id="IPR036291">
    <property type="entry name" value="NAD(P)-bd_dom_sf"/>
</dbReference>
<dbReference type="GO" id="GO:0005737">
    <property type="term" value="C:cytoplasm"/>
    <property type="evidence" value="ECO:0007669"/>
    <property type="project" value="TreeGrafter"/>
</dbReference>
<sequence length="294" mass="30731">MRILVADATGAVGRLMVPLLVEAGHEVTGLVRTDGLRDLLRTFGASAVRGDALDADGVRAAVAAVAPDVVIHQLTALARGGPADNGRIRREGTRVLVDAARRAGVGRIIAQSVAWAYEPGDGPATEDTPLDVTAPRPRASLVGGVTALEEAVAEVEEHVVLRYGVLYGPGTWYTPGGLVGERLAGRAEDDPAAVFLGPLQADDGVSSFVHVEDAARAAVAALDWPSGVVNIVDDTPARAREWLPVLARALGVPAPSARHGREGWERGASNARARGELGWCPAHPSWRTGFPAMR</sequence>
<keyword evidence="3" id="KW-1185">Reference proteome</keyword>
<evidence type="ECO:0000259" key="1">
    <source>
        <dbReference type="Pfam" id="PF01370"/>
    </source>
</evidence>
<dbReference type="PANTHER" id="PTHR48079">
    <property type="entry name" value="PROTEIN YEEZ"/>
    <property type="match status" value="1"/>
</dbReference>
<dbReference type="InterPro" id="IPR001509">
    <property type="entry name" value="Epimerase_deHydtase"/>
</dbReference>
<evidence type="ECO:0000313" key="2">
    <source>
        <dbReference type="EMBL" id="RMI30280.1"/>
    </source>
</evidence>
<dbReference type="RefSeq" id="WP_122200166.1">
    <property type="nucleotide sequence ID" value="NZ_JBHSKC010000021.1"/>
</dbReference>
<dbReference type="Gene3D" id="3.40.50.720">
    <property type="entry name" value="NAD(P)-binding Rossmann-like Domain"/>
    <property type="match status" value="1"/>
</dbReference>
<comment type="caution">
    <text evidence="2">The sequence shown here is derived from an EMBL/GenBank/DDBJ whole genome shotgun (WGS) entry which is preliminary data.</text>
</comment>
<name>A0A3M2L0M8_9ACTN</name>
<dbReference type="PANTHER" id="PTHR48079:SF6">
    <property type="entry name" value="NAD(P)-BINDING DOMAIN-CONTAINING PROTEIN-RELATED"/>
    <property type="match status" value="1"/>
</dbReference>